<sequence length="491" mass="55900">MEQLSKKIDSEYTTYPEKVLQFGTGNFLRAFTDWQIDVMNKKGMFNGQVVVVQSTPKGAVDTINEQEGLYTLYLQGIKENQPVSEHEIIRSISRGINITNEYDKYLKIAGNPDLRFIISNTTEAGIQFHEEDLLTDRPQSSFPGKLTALLYERYQVFHGEKDKGFIIFPCELIEDNGKELKKIVLAYADAWKLESGFSEWVEEANTFCNTLVDRIVPGYPKDSIQDKTDELGYIDKLIVVGEQFHLFVIEGPSFIKEEFPAAQAGLNVHVVDDLSSYRLKKVRILNGAHTAMTPVAYLCGVNTVSEAVTSDFTKQFIEKVIYDEIIPTLPFPEEDLSQFATDVLNRFKNPFIHHYLSSISLNSVSKFKARILPTLSEYVERFSRLPEATVFSLSALLYFYKGKRGDVSITLVDDESTLHLFNDCWSLYSENMEELVSTLLSNKKLWGTDLSKIPQLTESVVNQLKTINQYGMNEALTQFLQKTGEKNESVY</sequence>
<dbReference type="InterPro" id="IPR000669">
    <property type="entry name" value="Mannitol_DH"/>
</dbReference>
<dbReference type="NCBIfam" id="NF002969">
    <property type="entry name" value="PRK03643.1"/>
    <property type="match status" value="1"/>
</dbReference>
<feature type="domain" description="Mannitol dehydrogenase C-terminal" evidence="5">
    <location>
        <begin position="273"/>
        <end position="467"/>
    </location>
</feature>
<evidence type="ECO:0000259" key="5">
    <source>
        <dbReference type="Pfam" id="PF08125"/>
    </source>
</evidence>
<dbReference type="PRINTS" id="PR00084">
    <property type="entry name" value="MTLDHDRGNASE"/>
</dbReference>
<comment type="catalytic activity">
    <reaction evidence="3">
        <text>D-mannitol 1-phosphate + NAD(+) = beta-D-fructose 6-phosphate + NADH + H(+)</text>
        <dbReference type="Rhea" id="RHEA:19661"/>
        <dbReference type="ChEBI" id="CHEBI:15378"/>
        <dbReference type="ChEBI" id="CHEBI:57540"/>
        <dbReference type="ChEBI" id="CHEBI:57634"/>
        <dbReference type="ChEBI" id="CHEBI:57945"/>
        <dbReference type="ChEBI" id="CHEBI:61381"/>
        <dbReference type="EC" id="1.1.1.17"/>
    </reaction>
</comment>
<protein>
    <submittedName>
        <fullName evidence="6">Tagaturonate reductase</fullName>
    </submittedName>
</protein>
<dbReference type="SUPFAM" id="SSF51735">
    <property type="entry name" value="NAD(P)-binding Rossmann-fold domains"/>
    <property type="match status" value="1"/>
</dbReference>
<name>A0ABT3DEQ7_9BACI</name>
<dbReference type="InterPro" id="IPR013328">
    <property type="entry name" value="6PGD_dom2"/>
</dbReference>
<accession>A0ABT3DEQ7</accession>
<proteinExistence type="predicted"/>
<dbReference type="SUPFAM" id="SSF48179">
    <property type="entry name" value="6-phosphogluconate dehydrogenase C-terminal domain-like"/>
    <property type="match status" value="1"/>
</dbReference>
<feature type="domain" description="Mannitol dehydrogenase N-terminal" evidence="4">
    <location>
        <begin position="18"/>
        <end position="258"/>
    </location>
</feature>
<dbReference type="EMBL" id="JAOYEY010000031">
    <property type="protein sequence ID" value="MCV9885353.1"/>
    <property type="molecule type" value="Genomic_DNA"/>
</dbReference>
<dbReference type="Proteomes" id="UP001526147">
    <property type="component" value="Unassembled WGS sequence"/>
</dbReference>
<dbReference type="InterPro" id="IPR008927">
    <property type="entry name" value="6-PGluconate_DH-like_C_sf"/>
</dbReference>
<gene>
    <name evidence="6" type="ORF">OIH86_06785</name>
</gene>
<dbReference type="Pfam" id="PF08125">
    <property type="entry name" value="Mannitol_dh_C"/>
    <property type="match status" value="1"/>
</dbReference>
<comment type="caution">
    <text evidence="6">The sequence shown here is derived from an EMBL/GenBank/DDBJ whole genome shotgun (WGS) entry which is preliminary data.</text>
</comment>
<dbReference type="PANTHER" id="PTHR30524">
    <property type="entry name" value="MANNITOL-1-PHOSPHATE 5-DEHYDROGENASE"/>
    <property type="match status" value="1"/>
</dbReference>
<evidence type="ECO:0000259" key="4">
    <source>
        <dbReference type="Pfam" id="PF01232"/>
    </source>
</evidence>
<evidence type="ECO:0000256" key="2">
    <source>
        <dbReference type="ARBA" id="ARBA00023027"/>
    </source>
</evidence>
<keyword evidence="1" id="KW-0560">Oxidoreductase</keyword>
<dbReference type="RefSeq" id="WP_264142147.1">
    <property type="nucleotide sequence ID" value="NZ_JAOYEY010000031.1"/>
</dbReference>
<dbReference type="InterPro" id="IPR013118">
    <property type="entry name" value="Mannitol_DH_C"/>
</dbReference>
<dbReference type="Gene3D" id="3.40.50.720">
    <property type="entry name" value="NAD(P)-binding Rossmann-like Domain"/>
    <property type="match status" value="1"/>
</dbReference>
<reference evidence="6 7" key="1">
    <citation type="submission" date="2022-10" db="EMBL/GenBank/DDBJ databases">
        <title>Draft genome assembly of moderately radiation resistant bacterium Metabacillus halosaccharovorans.</title>
        <authorList>
            <person name="Pal S."/>
            <person name="Gopinathan A."/>
        </authorList>
    </citation>
    <scope>NUCLEOTIDE SEQUENCE [LARGE SCALE GENOMIC DNA]</scope>
    <source>
        <strain evidence="6 7">VITHBRA001</strain>
    </source>
</reference>
<evidence type="ECO:0000256" key="1">
    <source>
        <dbReference type="ARBA" id="ARBA00023002"/>
    </source>
</evidence>
<dbReference type="Gene3D" id="1.10.1040.10">
    <property type="entry name" value="N-(1-d-carboxylethyl)-l-norvaline Dehydrogenase, domain 2"/>
    <property type="match status" value="1"/>
</dbReference>
<dbReference type="PANTHER" id="PTHR30524:SF0">
    <property type="entry name" value="ALTRONATE OXIDOREDUCTASE-RELATED"/>
    <property type="match status" value="1"/>
</dbReference>
<keyword evidence="7" id="KW-1185">Reference proteome</keyword>
<organism evidence="6 7">
    <name type="scientific">Metabacillus halosaccharovorans</name>
    <dbReference type="NCBI Taxonomy" id="930124"/>
    <lineage>
        <taxon>Bacteria</taxon>
        <taxon>Bacillati</taxon>
        <taxon>Bacillota</taxon>
        <taxon>Bacilli</taxon>
        <taxon>Bacillales</taxon>
        <taxon>Bacillaceae</taxon>
        <taxon>Metabacillus</taxon>
    </lineage>
</organism>
<evidence type="ECO:0000313" key="6">
    <source>
        <dbReference type="EMBL" id="MCV9885353.1"/>
    </source>
</evidence>
<dbReference type="InterPro" id="IPR036291">
    <property type="entry name" value="NAD(P)-bd_dom_sf"/>
</dbReference>
<evidence type="ECO:0000313" key="7">
    <source>
        <dbReference type="Proteomes" id="UP001526147"/>
    </source>
</evidence>
<dbReference type="Pfam" id="PF01232">
    <property type="entry name" value="Mannitol_dh"/>
    <property type="match status" value="1"/>
</dbReference>
<evidence type="ECO:0000256" key="3">
    <source>
        <dbReference type="ARBA" id="ARBA00048615"/>
    </source>
</evidence>
<dbReference type="InterPro" id="IPR013131">
    <property type="entry name" value="Mannitol_DH_N"/>
</dbReference>
<keyword evidence="2" id="KW-0520">NAD</keyword>